<feature type="transmembrane region" description="Helical" evidence="3">
    <location>
        <begin position="188"/>
        <end position="210"/>
    </location>
</feature>
<feature type="transmembrane region" description="Helical" evidence="3">
    <location>
        <begin position="257"/>
        <end position="276"/>
    </location>
</feature>
<keyword evidence="3" id="KW-0472">Membrane</keyword>
<feature type="transmembrane region" description="Helical" evidence="3">
    <location>
        <begin position="308"/>
        <end position="327"/>
    </location>
</feature>
<feature type="transmembrane region" description="Helical" evidence="3">
    <location>
        <begin position="216"/>
        <end position="236"/>
    </location>
</feature>
<feature type="transmembrane region" description="Helical" evidence="3">
    <location>
        <begin position="490"/>
        <end position="509"/>
    </location>
</feature>
<feature type="compositionally biased region" description="Acidic residues" evidence="2">
    <location>
        <begin position="24"/>
        <end position="38"/>
    </location>
</feature>
<keyword evidence="3" id="KW-1133">Transmembrane helix</keyword>
<keyword evidence="1" id="KW-0175">Coiled coil</keyword>
<feature type="region of interest" description="Disordered" evidence="2">
    <location>
        <begin position="1"/>
        <end position="80"/>
    </location>
</feature>
<evidence type="ECO:0000313" key="5">
    <source>
        <dbReference type="Proteomes" id="UP000009168"/>
    </source>
</evidence>
<feature type="compositionally biased region" description="Basic and acidic residues" evidence="2">
    <location>
        <begin position="1"/>
        <end position="23"/>
    </location>
</feature>
<feature type="transmembrane region" description="Helical" evidence="3">
    <location>
        <begin position="430"/>
        <end position="451"/>
    </location>
</feature>
<dbReference type="AlphaFoldDB" id="Q22BC8"/>
<dbReference type="HOGENOM" id="CLU_512436_0_0_1"/>
<accession>Q22BC8</accession>
<dbReference type="STRING" id="312017.Q22BC8"/>
<feature type="compositionally biased region" description="Polar residues" evidence="2">
    <location>
        <begin position="58"/>
        <end position="80"/>
    </location>
</feature>
<gene>
    <name evidence="4" type="ORF">TTHERM_01107280</name>
</gene>
<feature type="compositionally biased region" description="Low complexity" evidence="2">
    <location>
        <begin position="39"/>
        <end position="49"/>
    </location>
</feature>
<evidence type="ECO:0000256" key="3">
    <source>
        <dbReference type="SAM" id="Phobius"/>
    </source>
</evidence>
<dbReference type="Proteomes" id="UP000009168">
    <property type="component" value="Unassembled WGS sequence"/>
</dbReference>
<evidence type="ECO:0000256" key="2">
    <source>
        <dbReference type="SAM" id="MobiDB-lite"/>
    </source>
</evidence>
<dbReference type="GeneID" id="7837855"/>
<feature type="coiled-coil region" evidence="1">
    <location>
        <begin position="135"/>
        <end position="162"/>
    </location>
</feature>
<keyword evidence="5" id="KW-1185">Reference proteome</keyword>
<reference evidence="5" key="1">
    <citation type="journal article" date="2006" name="PLoS Biol.">
        <title>Macronuclear genome sequence of the ciliate Tetrahymena thermophila, a model eukaryote.</title>
        <authorList>
            <person name="Eisen J.A."/>
            <person name="Coyne R.S."/>
            <person name="Wu M."/>
            <person name="Wu D."/>
            <person name="Thiagarajan M."/>
            <person name="Wortman J.R."/>
            <person name="Badger J.H."/>
            <person name="Ren Q."/>
            <person name="Amedeo P."/>
            <person name="Jones K.M."/>
            <person name="Tallon L.J."/>
            <person name="Delcher A.L."/>
            <person name="Salzberg S.L."/>
            <person name="Silva J.C."/>
            <person name="Haas B.J."/>
            <person name="Majoros W.H."/>
            <person name="Farzad M."/>
            <person name="Carlton J.M."/>
            <person name="Smith R.K. Jr."/>
            <person name="Garg J."/>
            <person name="Pearlman R.E."/>
            <person name="Karrer K.M."/>
            <person name="Sun L."/>
            <person name="Manning G."/>
            <person name="Elde N.C."/>
            <person name="Turkewitz A.P."/>
            <person name="Asai D.J."/>
            <person name="Wilkes D.E."/>
            <person name="Wang Y."/>
            <person name="Cai H."/>
            <person name="Collins K."/>
            <person name="Stewart B.A."/>
            <person name="Lee S.R."/>
            <person name="Wilamowska K."/>
            <person name="Weinberg Z."/>
            <person name="Ruzzo W.L."/>
            <person name="Wloga D."/>
            <person name="Gaertig J."/>
            <person name="Frankel J."/>
            <person name="Tsao C.-C."/>
            <person name="Gorovsky M.A."/>
            <person name="Keeling P.J."/>
            <person name="Waller R.F."/>
            <person name="Patron N.J."/>
            <person name="Cherry J.M."/>
            <person name="Stover N.A."/>
            <person name="Krieger C.J."/>
            <person name="del Toro C."/>
            <person name="Ryder H.F."/>
            <person name="Williamson S.C."/>
            <person name="Barbeau R.A."/>
            <person name="Hamilton E.P."/>
            <person name="Orias E."/>
        </authorList>
    </citation>
    <scope>NUCLEOTIDE SEQUENCE [LARGE SCALE GENOMIC DNA]</scope>
    <source>
        <strain evidence="5">SB210</strain>
    </source>
</reference>
<dbReference type="eggNOG" id="ENOG502SKD8">
    <property type="taxonomic scope" value="Eukaryota"/>
</dbReference>
<evidence type="ECO:0000256" key="1">
    <source>
        <dbReference type="SAM" id="Coils"/>
    </source>
</evidence>
<dbReference type="RefSeq" id="XP_001030243.2">
    <property type="nucleotide sequence ID" value="XM_001030243.3"/>
</dbReference>
<feature type="transmembrane region" description="Helical" evidence="3">
    <location>
        <begin position="458"/>
        <end position="478"/>
    </location>
</feature>
<name>Q22BC8_TETTS</name>
<protein>
    <submittedName>
        <fullName evidence="4">Drug/metabolite transporter (DMT) superfamily protein, putative</fullName>
    </submittedName>
</protein>
<organism evidence="4 5">
    <name type="scientific">Tetrahymena thermophila (strain SB210)</name>
    <dbReference type="NCBI Taxonomy" id="312017"/>
    <lineage>
        <taxon>Eukaryota</taxon>
        <taxon>Sar</taxon>
        <taxon>Alveolata</taxon>
        <taxon>Ciliophora</taxon>
        <taxon>Intramacronucleata</taxon>
        <taxon>Oligohymenophorea</taxon>
        <taxon>Hymenostomatida</taxon>
        <taxon>Tetrahymenina</taxon>
        <taxon>Tetrahymenidae</taxon>
        <taxon>Tetrahymena</taxon>
    </lineage>
</organism>
<feature type="transmembrane region" description="Helical" evidence="3">
    <location>
        <begin position="282"/>
        <end position="301"/>
    </location>
</feature>
<dbReference type="OrthoDB" id="312984at2759"/>
<dbReference type="OMA" id="FACLGYV"/>
<evidence type="ECO:0000313" key="4">
    <source>
        <dbReference type="EMBL" id="EAR82580.2"/>
    </source>
</evidence>
<proteinExistence type="predicted"/>
<keyword evidence="3" id="KW-0812">Transmembrane</keyword>
<feature type="transmembrane region" description="Helical" evidence="3">
    <location>
        <begin position="354"/>
        <end position="377"/>
    </location>
</feature>
<dbReference type="InParanoid" id="Q22BC8"/>
<dbReference type="EMBL" id="GG662272">
    <property type="protein sequence ID" value="EAR82580.2"/>
    <property type="molecule type" value="Genomic_DNA"/>
</dbReference>
<dbReference type="KEGG" id="tet:TTHERM_01107280"/>
<sequence>MNADLEKQLSDSRFKKKPSKSEYIEMEEQIEQQNEEQSQEQQQNQQQINVVQPLDQGVGNSKSSVNLETQEQKSAQNQESLAANVERVQAQEIINQKYKMDNYLVGGGHTFLFQRNNVNEQSDQAIDEIKEEDKSQKQNDSAEDQEKKIQIEQNEKLLKEQEDITSQILSGNLRLVHFSKKIPRYIPWLVLSISVVLGASIPTSILVIDASRYVKAFWRFQMTVFWIIPFCIYEYFDPSYQRYYKCAYIFQLDNMKQSYISSLGSSIWFTFILFSFDYTSVSHSMLLGSLSNFFMSAIRTFKKGSKKIELEVVGLTLVIIGVFLVFIDSITMDELQSDKRYQGFDMVDFLNRPWWVRIIVGDFLCLLTSFIVCRFGMLKKDDQMIYPTYLNLLMMSIFTAMNMFLVSLITGCTFSTNADGVFALFTLKYFFIYLAIALFSGLGLFLSYIYISKFFEPIVSASAYLFEPIVATILIYIFNIEFLPGPFACLGYVFVLPGQFLILLTRHLIQIRMNALKQKQLQIQEKEQAKLQ</sequence>
<feature type="transmembrane region" description="Helical" evidence="3">
    <location>
        <begin position="389"/>
        <end position="410"/>
    </location>
</feature>